<keyword evidence="2" id="KW-0813">Transport</keyword>
<evidence type="ECO:0000256" key="8">
    <source>
        <dbReference type="ARBA" id="ARBA00023136"/>
    </source>
</evidence>
<dbReference type="GO" id="GO:0005524">
    <property type="term" value="F:ATP binding"/>
    <property type="evidence" value="ECO:0007669"/>
    <property type="project" value="UniProtKB-KW"/>
</dbReference>
<keyword evidence="6 12" id="KW-0067">ATP-binding</keyword>
<evidence type="ECO:0000259" key="11">
    <source>
        <dbReference type="PROSITE" id="PS50929"/>
    </source>
</evidence>
<dbReference type="PANTHER" id="PTHR24221">
    <property type="entry name" value="ATP-BINDING CASSETTE SUB-FAMILY B"/>
    <property type="match status" value="1"/>
</dbReference>
<feature type="domain" description="ABC transporter" evidence="10">
    <location>
        <begin position="356"/>
        <end position="590"/>
    </location>
</feature>
<evidence type="ECO:0000256" key="5">
    <source>
        <dbReference type="ARBA" id="ARBA00022741"/>
    </source>
</evidence>
<evidence type="ECO:0000313" key="13">
    <source>
        <dbReference type="Proteomes" id="UP000503483"/>
    </source>
</evidence>
<dbReference type="InterPro" id="IPR017871">
    <property type="entry name" value="ABC_transporter-like_CS"/>
</dbReference>
<feature type="transmembrane region" description="Helical" evidence="9">
    <location>
        <begin position="23"/>
        <end position="49"/>
    </location>
</feature>
<dbReference type="PROSITE" id="PS00211">
    <property type="entry name" value="ABC_TRANSPORTER_1"/>
    <property type="match status" value="1"/>
</dbReference>
<evidence type="ECO:0000256" key="1">
    <source>
        <dbReference type="ARBA" id="ARBA00004651"/>
    </source>
</evidence>
<reference evidence="12 13" key="1">
    <citation type="submission" date="2019-08" db="EMBL/GenBank/DDBJ databases">
        <title>Complete genome sequence of Arcobacter acticola.</title>
        <authorList>
            <person name="Miller W."/>
        </authorList>
    </citation>
    <scope>NUCLEOTIDE SEQUENCE [LARGE SCALE GENOMIC DNA]</scope>
    <source>
        <strain evidence="12 13">KCTC 52212</strain>
    </source>
</reference>
<dbReference type="PROSITE" id="PS50929">
    <property type="entry name" value="ABC_TM1F"/>
    <property type="match status" value="1"/>
</dbReference>
<dbReference type="InterPro" id="IPR011527">
    <property type="entry name" value="ABC1_TM_dom"/>
</dbReference>
<feature type="transmembrane region" description="Helical" evidence="9">
    <location>
        <begin position="180"/>
        <end position="199"/>
    </location>
</feature>
<evidence type="ECO:0000256" key="6">
    <source>
        <dbReference type="ARBA" id="ARBA00022840"/>
    </source>
</evidence>
<dbReference type="InterPro" id="IPR027417">
    <property type="entry name" value="P-loop_NTPase"/>
</dbReference>
<keyword evidence="5" id="KW-0547">Nucleotide-binding</keyword>
<dbReference type="InterPro" id="IPR036640">
    <property type="entry name" value="ABC1_TM_sf"/>
</dbReference>
<keyword evidence="3" id="KW-1003">Cell membrane</keyword>
<dbReference type="GO" id="GO:0005886">
    <property type="term" value="C:plasma membrane"/>
    <property type="evidence" value="ECO:0007669"/>
    <property type="project" value="UniProtKB-SubCell"/>
</dbReference>
<dbReference type="Pfam" id="PF00664">
    <property type="entry name" value="ABC_membrane"/>
    <property type="match status" value="1"/>
</dbReference>
<dbReference type="PANTHER" id="PTHR24221:SF233">
    <property type="entry name" value="ATP-BINDING_PERMEASE FUSION ABC TRANSPORTER-RELATED"/>
    <property type="match status" value="1"/>
</dbReference>
<accession>A0A6M8EKC4</accession>
<feature type="transmembrane region" description="Helical" evidence="9">
    <location>
        <begin position="151"/>
        <end position="174"/>
    </location>
</feature>
<evidence type="ECO:0000256" key="3">
    <source>
        <dbReference type="ARBA" id="ARBA00022475"/>
    </source>
</evidence>
<dbReference type="Gene3D" id="3.40.50.300">
    <property type="entry name" value="P-loop containing nucleotide triphosphate hydrolases"/>
    <property type="match status" value="1"/>
</dbReference>
<name>A0A6M8EKC4_9BACT</name>
<evidence type="ECO:0000256" key="9">
    <source>
        <dbReference type="SAM" id="Phobius"/>
    </source>
</evidence>
<evidence type="ECO:0000313" key="12">
    <source>
        <dbReference type="EMBL" id="QKE28928.1"/>
    </source>
</evidence>
<dbReference type="Proteomes" id="UP000503483">
    <property type="component" value="Chromosome"/>
</dbReference>
<comment type="subcellular location">
    <subcellularLocation>
        <location evidence="1">Cell membrane</location>
        <topology evidence="1">Multi-pass membrane protein</topology>
    </subcellularLocation>
</comment>
<feature type="transmembrane region" description="Helical" evidence="9">
    <location>
        <begin position="267"/>
        <end position="288"/>
    </location>
</feature>
<dbReference type="GO" id="GO:0034040">
    <property type="term" value="F:ATPase-coupled lipid transmembrane transporter activity"/>
    <property type="evidence" value="ECO:0007669"/>
    <property type="project" value="TreeGrafter"/>
</dbReference>
<feature type="transmembrane region" description="Helical" evidence="9">
    <location>
        <begin position="73"/>
        <end position="98"/>
    </location>
</feature>
<dbReference type="InterPro" id="IPR003593">
    <property type="entry name" value="AAA+_ATPase"/>
</dbReference>
<dbReference type="AlphaFoldDB" id="A0A6M8EKC4"/>
<dbReference type="SMART" id="SM00382">
    <property type="entry name" value="AAA"/>
    <property type="match status" value="1"/>
</dbReference>
<keyword evidence="13" id="KW-1185">Reference proteome</keyword>
<dbReference type="PROSITE" id="PS50893">
    <property type="entry name" value="ABC_TRANSPORTER_2"/>
    <property type="match status" value="1"/>
</dbReference>
<dbReference type="Gene3D" id="1.20.1560.10">
    <property type="entry name" value="ABC transporter type 1, transmembrane domain"/>
    <property type="match status" value="1"/>
</dbReference>
<evidence type="ECO:0000259" key="10">
    <source>
        <dbReference type="PROSITE" id="PS50893"/>
    </source>
</evidence>
<dbReference type="InterPro" id="IPR039421">
    <property type="entry name" value="Type_1_exporter"/>
</dbReference>
<dbReference type="KEGG" id="paco:AACT_1777"/>
<evidence type="ECO:0000256" key="7">
    <source>
        <dbReference type="ARBA" id="ARBA00022989"/>
    </source>
</evidence>
<protein>
    <submittedName>
        <fullName evidence="12">ABC transporter, ATP-binding/permease components</fullName>
    </submittedName>
</protein>
<dbReference type="EMBL" id="CP042652">
    <property type="protein sequence ID" value="QKE28928.1"/>
    <property type="molecule type" value="Genomic_DNA"/>
</dbReference>
<dbReference type="GO" id="GO:0016887">
    <property type="term" value="F:ATP hydrolysis activity"/>
    <property type="evidence" value="ECO:0007669"/>
    <property type="project" value="InterPro"/>
</dbReference>
<feature type="domain" description="ABC transmembrane type-1" evidence="11">
    <location>
        <begin position="29"/>
        <end position="323"/>
    </location>
</feature>
<dbReference type="SUPFAM" id="SSF90123">
    <property type="entry name" value="ABC transporter transmembrane region"/>
    <property type="match status" value="1"/>
</dbReference>
<sequence length="593" mass="67062">MNENNEKISLNYIFKLLLHNRKALIIGQILTIIAIMVSVPIPLLLPLLVDEVLLNKPDFFVNNIDKFFGSGNAIYYIVIVTIIVLFLRLVYFIFGVAITKIFTKVSKYVTFKIRERLLNHLEHVNMNEYESLGSGSISANLITDVNTLDNFIVSIASKFIASILTLIAVAIVIITINPVLGLMILFIQPIIMILSKKIAKKTGVLKQEENKAIEVFQNNINETLDLFGQIKASNKEKYFFDDSIKKAQNIQKTSNEFNYKSVAYERFSFTIFLIAFEIFRAVGLILVAYSDLSIGLMFAMFGYIWFIMTPVQDILTIQYAYASASAAINRINKILDLKCEKNGTEELNKSSEKIDISIQNLNFSYKEDKDTLKDVSFDIKSGDKVAIIGASGSGKTTIAHLISGFYSKNSGDILYNNISIDNLSRQSLRENIFLVLQMPILFNNTLKFNITMGNENISDEQIYKALKIAQLYDTVEKMSDKLETIVGKHGVRLSGGQRQRLSIARMIIANPAVVIFDESTSALDVHTEVKLFNDLEEFLKEKTVITIAHRLSTVKNAHMIYVLEDGKLVQSGNHKELEEKEGHYLEFVKNQLI</sequence>
<dbReference type="Pfam" id="PF00005">
    <property type="entry name" value="ABC_tran"/>
    <property type="match status" value="1"/>
</dbReference>
<evidence type="ECO:0000256" key="2">
    <source>
        <dbReference type="ARBA" id="ARBA00022448"/>
    </source>
</evidence>
<keyword evidence="8 9" id="KW-0472">Membrane</keyword>
<organism evidence="12 13">
    <name type="scientific">Arcobacter acticola</name>
    <dbReference type="NCBI Taxonomy" id="1849015"/>
    <lineage>
        <taxon>Bacteria</taxon>
        <taxon>Pseudomonadati</taxon>
        <taxon>Campylobacterota</taxon>
        <taxon>Epsilonproteobacteria</taxon>
        <taxon>Campylobacterales</taxon>
        <taxon>Arcobacteraceae</taxon>
        <taxon>Arcobacter</taxon>
    </lineage>
</organism>
<dbReference type="FunFam" id="3.40.50.300:FF:000221">
    <property type="entry name" value="Multidrug ABC transporter ATP-binding protein"/>
    <property type="match status" value="1"/>
</dbReference>
<dbReference type="RefSeq" id="WP_172126485.1">
    <property type="nucleotide sequence ID" value="NZ_CP042652.1"/>
</dbReference>
<keyword evidence="7 9" id="KW-1133">Transmembrane helix</keyword>
<evidence type="ECO:0000256" key="4">
    <source>
        <dbReference type="ARBA" id="ARBA00022692"/>
    </source>
</evidence>
<keyword evidence="4 9" id="KW-0812">Transmembrane</keyword>
<dbReference type="InterPro" id="IPR003439">
    <property type="entry name" value="ABC_transporter-like_ATP-bd"/>
</dbReference>
<dbReference type="SUPFAM" id="SSF52540">
    <property type="entry name" value="P-loop containing nucleoside triphosphate hydrolases"/>
    <property type="match status" value="1"/>
</dbReference>
<gene>
    <name evidence="12" type="ORF">AACT_1777</name>
</gene>
<dbReference type="GO" id="GO:0140359">
    <property type="term" value="F:ABC-type transporter activity"/>
    <property type="evidence" value="ECO:0007669"/>
    <property type="project" value="InterPro"/>
</dbReference>
<feature type="transmembrane region" description="Helical" evidence="9">
    <location>
        <begin position="294"/>
        <end position="311"/>
    </location>
</feature>
<proteinExistence type="predicted"/>
<dbReference type="CDD" id="cd07346">
    <property type="entry name" value="ABC_6TM_exporters"/>
    <property type="match status" value="1"/>
</dbReference>